<dbReference type="GO" id="GO:0008171">
    <property type="term" value="F:O-methyltransferase activity"/>
    <property type="evidence" value="ECO:0007669"/>
    <property type="project" value="InterPro"/>
</dbReference>
<dbReference type="InterPro" id="IPR012967">
    <property type="entry name" value="COMT_dimerisation"/>
</dbReference>
<keyword evidence="9" id="KW-1185">Reference proteome</keyword>
<dbReference type="PANTHER" id="PTHR43712">
    <property type="entry name" value="PUTATIVE (AFU_ORTHOLOGUE AFUA_4G14580)-RELATED"/>
    <property type="match status" value="1"/>
</dbReference>
<evidence type="ECO:0000256" key="4">
    <source>
        <dbReference type="ARBA" id="ARBA00038277"/>
    </source>
</evidence>
<dbReference type="GO" id="GO:0032259">
    <property type="term" value="P:methylation"/>
    <property type="evidence" value="ECO:0007669"/>
    <property type="project" value="UniProtKB-KW"/>
</dbReference>
<organism evidence="8 9">
    <name type="scientific">Aspergillus thermomutatus</name>
    <name type="common">Neosartorya pseudofischeri</name>
    <dbReference type="NCBI Taxonomy" id="41047"/>
    <lineage>
        <taxon>Eukaryota</taxon>
        <taxon>Fungi</taxon>
        <taxon>Dikarya</taxon>
        <taxon>Ascomycota</taxon>
        <taxon>Pezizomycotina</taxon>
        <taxon>Eurotiomycetes</taxon>
        <taxon>Eurotiomycetidae</taxon>
        <taxon>Eurotiales</taxon>
        <taxon>Aspergillaceae</taxon>
        <taxon>Aspergillus</taxon>
        <taxon>Aspergillus subgen. Fumigati</taxon>
    </lineage>
</organism>
<evidence type="ECO:0000259" key="6">
    <source>
        <dbReference type="Pfam" id="PF00891"/>
    </source>
</evidence>
<dbReference type="EMBL" id="NKHU02000098">
    <property type="protein sequence ID" value="RHZ55545.1"/>
    <property type="molecule type" value="Genomic_DNA"/>
</dbReference>
<keyword evidence="3" id="KW-0949">S-adenosyl-L-methionine</keyword>
<dbReference type="Gene3D" id="3.40.50.150">
    <property type="entry name" value="Vaccinia Virus protein VP39"/>
    <property type="match status" value="1"/>
</dbReference>
<evidence type="ECO:0000256" key="5">
    <source>
        <dbReference type="PIRSR" id="PIRSR005739-1"/>
    </source>
</evidence>
<feature type="domain" description="O-methyltransferase C-terminal" evidence="6">
    <location>
        <begin position="175"/>
        <end position="384"/>
    </location>
</feature>
<sequence length="410" mass="45442">MPVTKSQILEQVHQIQTIAQSMVEKWDERKTTGSSSEWSVSAVQLQQAAEELISLTASPRSVVRTLQLAHYDLVAYQVALEFDLFTAIPADGELSLTQVAEKAGIDEDRVARVLRLLALHGMFQETREDTFAHTPVSRFIAENESIRAALGIQMDEMYQAASSTADAIRKNPRTQDVNTSPFATRFGVSIYDFYTQYKSKADRFGRGMNGASSLDDESLISLRDCYNWAAFAGGKIVDVGGGMGHVSIFLANHFPNLSFVVQDILVPPGINGQDKKLADNVEFQQHDFFQPQPVTDARAYLLKHALHNHSDEDCVKVLAALVPALEAAGPKAALLINEGVLPDYGQAMSRDQHLTLRRGDMCMMVTLSAKERTRKQFQDLLRAADPRLKIHDVYGNAVTRLIEVYLAASE</sequence>
<dbReference type="RefSeq" id="XP_026614372.1">
    <property type="nucleotide sequence ID" value="XM_026757775.1"/>
</dbReference>
<dbReference type="PIRSF" id="PIRSF005739">
    <property type="entry name" value="O-mtase"/>
    <property type="match status" value="1"/>
</dbReference>
<dbReference type="InterPro" id="IPR001077">
    <property type="entry name" value="COMT_C"/>
</dbReference>
<dbReference type="VEuPathDB" id="FungiDB:CDV56_104156"/>
<dbReference type="Pfam" id="PF08100">
    <property type="entry name" value="Dimerisation"/>
    <property type="match status" value="1"/>
</dbReference>
<dbReference type="Pfam" id="PF00891">
    <property type="entry name" value="Methyltransf_2"/>
    <property type="match status" value="1"/>
</dbReference>
<dbReference type="GeneID" id="38126130"/>
<keyword evidence="2" id="KW-0808">Transferase</keyword>
<comment type="similarity">
    <text evidence="4">Belongs to the class I-like SAM-binding methyltransferase superfamily. Cation-independent O-methyltransferase family.</text>
</comment>
<name>A0A397GXG4_ASPTH</name>
<dbReference type="InterPro" id="IPR016461">
    <property type="entry name" value="COMT-like"/>
</dbReference>
<gene>
    <name evidence="8" type="ORF">CDV56_104156</name>
</gene>
<evidence type="ECO:0000313" key="8">
    <source>
        <dbReference type="EMBL" id="RHZ55545.1"/>
    </source>
</evidence>
<dbReference type="Gene3D" id="1.10.10.10">
    <property type="entry name" value="Winged helix-like DNA-binding domain superfamily/Winged helix DNA-binding domain"/>
    <property type="match status" value="1"/>
</dbReference>
<proteinExistence type="inferred from homology"/>
<dbReference type="GO" id="GO:0044550">
    <property type="term" value="P:secondary metabolite biosynthetic process"/>
    <property type="evidence" value="ECO:0007669"/>
    <property type="project" value="UniProtKB-ARBA"/>
</dbReference>
<dbReference type="InterPro" id="IPR029063">
    <property type="entry name" value="SAM-dependent_MTases_sf"/>
</dbReference>
<feature type="active site" description="Proton acceptor" evidence="5">
    <location>
        <position position="307"/>
    </location>
</feature>
<comment type="caution">
    <text evidence="8">The sequence shown here is derived from an EMBL/GenBank/DDBJ whole genome shotgun (WGS) entry which is preliminary data.</text>
</comment>
<dbReference type="PROSITE" id="PS51683">
    <property type="entry name" value="SAM_OMT_II"/>
    <property type="match status" value="1"/>
</dbReference>
<evidence type="ECO:0000256" key="1">
    <source>
        <dbReference type="ARBA" id="ARBA00022603"/>
    </source>
</evidence>
<dbReference type="Proteomes" id="UP000215305">
    <property type="component" value="Unassembled WGS sequence"/>
</dbReference>
<evidence type="ECO:0000256" key="2">
    <source>
        <dbReference type="ARBA" id="ARBA00022679"/>
    </source>
</evidence>
<keyword evidence="1" id="KW-0489">Methyltransferase</keyword>
<dbReference type="GO" id="GO:0046983">
    <property type="term" value="F:protein dimerization activity"/>
    <property type="evidence" value="ECO:0007669"/>
    <property type="project" value="InterPro"/>
</dbReference>
<evidence type="ECO:0000313" key="9">
    <source>
        <dbReference type="Proteomes" id="UP000215305"/>
    </source>
</evidence>
<evidence type="ECO:0000256" key="3">
    <source>
        <dbReference type="ARBA" id="ARBA00022691"/>
    </source>
</evidence>
<dbReference type="PANTHER" id="PTHR43712:SF5">
    <property type="entry name" value="O-METHYLTRANSFERASE ASQN-RELATED"/>
    <property type="match status" value="1"/>
</dbReference>
<dbReference type="OrthoDB" id="1606438at2759"/>
<dbReference type="AlphaFoldDB" id="A0A397GXG4"/>
<dbReference type="SUPFAM" id="SSF53335">
    <property type="entry name" value="S-adenosyl-L-methionine-dependent methyltransferases"/>
    <property type="match status" value="1"/>
</dbReference>
<protein>
    <submittedName>
        <fullName evidence="8">Uncharacterized protein</fullName>
    </submittedName>
</protein>
<dbReference type="InterPro" id="IPR036390">
    <property type="entry name" value="WH_DNA-bd_sf"/>
</dbReference>
<dbReference type="SUPFAM" id="SSF46785">
    <property type="entry name" value="Winged helix' DNA-binding domain"/>
    <property type="match status" value="1"/>
</dbReference>
<reference evidence="8" key="1">
    <citation type="submission" date="2018-08" db="EMBL/GenBank/DDBJ databases">
        <title>Draft genome sequence of azole-resistant Aspergillus thermomutatus (Neosartorya pseudofischeri) strain HMR AF 39, isolated from a human nasal aspirate.</title>
        <authorList>
            <person name="Parent-Michaud M."/>
            <person name="Dufresne P.J."/>
            <person name="Fournier E."/>
            <person name="Martineau C."/>
            <person name="Moreira S."/>
            <person name="Perkins V."/>
            <person name="De Repentigny L."/>
            <person name="Dufresne S.F."/>
        </authorList>
    </citation>
    <scope>NUCLEOTIDE SEQUENCE [LARGE SCALE GENOMIC DNA]</scope>
    <source>
        <strain evidence="8">HMR AF 39</strain>
    </source>
</reference>
<dbReference type="InterPro" id="IPR036388">
    <property type="entry name" value="WH-like_DNA-bd_sf"/>
</dbReference>
<accession>A0A397GXG4</accession>
<feature type="domain" description="O-methyltransferase dimerisation" evidence="7">
    <location>
        <begin position="75"/>
        <end position="140"/>
    </location>
</feature>
<evidence type="ECO:0000259" key="7">
    <source>
        <dbReference type="Pfam" id="PF08100"/>
    </source>
</evidence>